<dbReference type="InterPro" id="IPR020287">
    <property type="entry name" value="Tail_sheath_C"/>
</dbReference>
<gene>
    <name evidence="4" type="ORF">GM31_22040</name>
</gene>
<dbReference type="InterPro" id="IPR035089">
    <property type="entry name" value="Phage_sheath_subtilisin"/>
</dbReference>
<accession>A0A0L0GUK8</accession>
<organism evidence="4 5">
    <name type="scientific">Trabulsiella odontotermitis</name>
    <dbReference type="NCBI Taxonomy" id="379893"/>
    <lineage>
        <taxon>Bacteria</taxon>
        <taxon>Pseudomonadati</taxon>
        <taxon>Pseudomonadota</taxon>
        <taxon>Gammaproteobacteria</taxon>
        <taxon>Enterobacterales</taxon>
        <taxon>Enterobacteriaceae</taxon>
        <taxon>Trabulsiella</taxon>
    </lineage>
</organism>
<dbReference type="OrthoDB" id="5442644at2"/>
<dbReference type="PATRIC" id="fig|379893.4.peg.4467"/>
<dbReference type="Pfam" id="PF17482">
    <property type="entry name" value="Phage_sheath_1C"/>
    <property type="match status" value="1"/>
</dbReference>
<evidence type="ECO:0008006" key="6">
    <source>
        <dbReference type="Google" id="ProtNLM"/>
    </source>
</evidence>
<evidence type="ECO:0000313" key="4">
    <source>
        <dbReference type="EMBL" id="KNC92775.1"/>
    </source>
</evidence>
<evidence type="ECO:0000313" key="5">
    <source>
        <dbReference type="Proteomes" id="UP000037393"/>
    </source>
</evidence>
<dbReference type="AlphaFoldDB" id="A0A0L0GUK8"/>
<evidence type="ECO:0000256" key="1">
    <source>
        <dbReference type="ARBA" id="ARBA00008005"/>
    </source>
</evidence>
<keyword evidence="5" id="KW-1185">Reference proteome</keyword>
<dbReference type="RefSeq" id="WP_049857321.1">
    <property type="nucleotide sequence ID" value="NZ_JNGI01000071.1"/>
</dbReference>
<comment type="caution">
    <text evidence="4">The sequence shown here is derived from an EMBL/GenBank/DDBJ whole genome shotgun (WGS) entry which is preliminary data.</text>
</comment>
<dbReference type="Pfam" id="PF04984">
    <property type="entry name" value="Phage_sheath_1"/>
    <property type="match status" value="1"/>
</dbReference>
<feature type="domain" description="Tail sheath protein C-terminal" evidence="3">
    <location>
        <begin position="209"/>
        <end position="308"/>
    </location>
</feature>
<evidence type="ECO:0000259" key="3">
    <source>
        <dbReference type="Pfam" id="PF17482"/>
    </source>
</evidence>
<feature type="domain" description="Tail sheath protein subtilisin-like" evidence="2">
    <location>
        <begin position="43"/>
        <end position="200"/>
    </location>
</feature>
<feature type="non-terminal residue" evidence="4">
    <location>
        <position position="1"/>
    </location>
</feature>
<name>A0A0L0GUK8_9ENTR</name>
<dbReference type="Proteomes" id="UP000037393">
    <property type="component" value="Unassembled WGS sequence"/>
</dbReference>
<evidence type="ECO:0000259" key="2">
    <source>
        <dbReference type="Pfam" id="PF04984"/>
    </source>
</evidence>
<proteinExistence type="inferred from homology"/>
<comment type="similarity">
    <text evidence="1">Belongs to the myoviridae tail sheath protein family.</text>
</comment>
<reference evidence="4 5" key="1">
    <citation type="journal article" date="2015" name="Appl. Environ. Microbiol.">
        <title>The Enterobacterium Trabulsiella odontotermitis Presents Novel Adaptations Related to Its Association with Fungus-Growing Termites.</title>
        <authorList>
            <person name="Sapountzis P."/>
            <person name="Gruntjes T."/>
            <person name="Otani S."/>
            <person name="Estevez J."/>
            <person name="da Costa R.R."/>
            <person name="Plunkett G.3rd."/>
            <person name="Perna N.T."/>
            <person name="Poulsen M."/>
        </authorList>
    </citation>
    <scope>NUCLEOTIDE SEQUENCE [LARGE SCALE GENOMIC DNA]</scope>
    <source>
        <strain evidence="4 5">12</strain>
    </source>
</reference>
<protein>
    <recommendedName>
        <fullName evidence="6">Tail sheath protein</fullName>
    </recommendedName>
</protein>
<sequence length="312" mass="32834">ASAAAGVVTLTARNKGTWGNEFAVRTATTVPGVTITTAAGTEGVGNPDITPALAAIFGAGLTVVVAPFSDADTLDALRDFVDDVSGPLEQRGTTGVAGWNGSLATATTLAGDVNEGRITLGWHNGSQLPDGIIAAAYAAIIASQNDPAKPYDDLLVPGLDVTPLSSRPGKNEIESALWNGVTPLRVGAGNQVQIVRAISTYTTSPDGAADPSLLDITSMRTLDYVRLAINNRIELRFPQQKNTPRVGKAVRSEILNVLYQLEDMEVVENVDQYKDGIVYQVSPTDSSRLNFRIPVNIVSGLHIVASVIEMIL</sequence>
<dbReference type="EMBL" id="JNGI01000071">
    <property type="protein sequence ID" value="KNC92775.1"/>
    <property type="molecule type" value="Genomic_DNA"/>
</dbReference>